<sequence length="108" mass="11180">MKPVSCRSAGPRLSGTEMLDTRFAGKALKVTVSKKPEVLADGKAIPQGDEVLVTTLENPFQVIGHLTNLLGRAGDGASLVVLCSSEKIYQAALRFLGLTAAAAGSLSP</sequence>
<comment type="caution">
    <text evidence="1">The sequence shown here is derived from an EMBL/GenBank/DDBJ whole genome shotgun (WGS) entry which is preliminary data.</text>
</comment>
<gene>
    <name evidence="1" type="ORF">ACFOJE_05380</name>
</gene>
<dbReference type="RefSeq" id="WP_377813260.1">
    <property type="nucleotide sequence ID" value="NZ_JBHRSJ010000010.1"/>
</dbReference>
<dbReference type="Proteomes" id="UP001595457">
    <property type="component" value="Unassembled WGS sequence"/>
</dbReference>
<accession>A0ABV7ARS8</accession>
<protein>
    <submittedName>
        <fullName evidence="1">Uncharacterized protein</fullName>
    </submittedName>
</protein>
<proteinExistence type="predicted"/>
<keyword evidence="2" id="KW-1185">Reference proteome</keyword>
<reference evidence="2" key="1">
    <citation type="journal article" date="2019" name="Int. J. Syst. Evol. Microbiol.">
        <title>The Global Catalogue of Microorganisms (GCM) 10K type strain sequencing project: providing services to taxonomists for standard genome sequencing and annotation.</title>
        <authorList>
            <consortium name="The Broad Institute Genomics Platform"/>
            <consortium name="The Broad Institute Genome Sequencing Center for Infectious Disease"/>
            <person name="Wu L."/>
            <person name="Ma J."/>
        </authorList>
    </citation>
    <scope>NUCLEOTIDE SEQUENCE [LARGE SCALE GENOMIC DNA]</scope>
    <source>
        <strain evidence="2">KCTC 62195</strain>
    </source>
</reference>
<evidence type="ECO:0000313" key="2">
    <source>
        <dbReference type="Proteomes" id="UP001595457"/>
    </source>
</evidence>
<name>A0ABV7ARS8_9GAMM</name>
<dbReference type="EMBL" id="JBHRSJ010000010">
    <property type="protein sequence ID" value="MFC2971646.1"/>
    <property type="molecule type" value="Genomic_DNA"/>
</dbReference>
<evidence type="ECO:0000313" key="1">
    <source>
        <dbReference type="EMBL" id="MFC2971646.1"/>
    </source>
</evidence>
<organism evidence="1 2">
    <name type="scientific">Azotobacter bryophylli</name>
    <dbReference type="NCBI Taxonomy" id="1986537"/>
    <lineage>
        <taxon>Bacteria</taxon>
        <taxon>Pseudomonadati</taxon>
        <taxon>Pseudomonadota</taxon>
        <taxon>Gammaproteobacteria</taxon>
        <taxon>Pseudomonadales</taxon>
        <taxon>Pseudomonadaceae</taxon>
        <taxon>Azotobacter</taxon>
    </lineage>
</organism>